<dbReference type="InterPro" id="IPR029063">
    <property type="entry name" value="SAM-dependent_MTases_sf"/>
</dbReference>
<organism evidence="1 2">
    <name type="scientific">Sphaerospermopsis aphanizomenoides LEGE 00250</name>
    <dbReference type="NCBI Taxonomy" id="2777972"/>
    <lineage>
        <taxon>Bacteria</taxon>
        <taxon>Bacillati</taxon>
        <taxon>Cyanobacteriota</taxon>
        <taxon>Cyanophyceae</taxon>
        <taxon>Nostocales</taxon>
        <taxon>Aphanizomenonaceae</taxon>
        <taxon>Sphaerospermopsis</taxon>
        <taxon>Sphaerospermopsis aphanizomenoides</taxon>
    </lineage>
</organism>
<sequence>MTQPSTDSNRFAFGDNWARFLTVLNDDRIQEAEKSLKTMLGVKDLQGKTFLDIGSGSGLFSLAARRLGAKVHSFDYDMQSVACTAELKRRYFPDDTQWQVESGSALDKDYMSSLGEFDIVYSWGVLHHTGAMYTGIELAQQRVAGGGKLFISIYNDQGVKSRIWWLVKYLYNKLPKPLNRIYAYLLGFLSKGFVLLKYTLKLQPMIAIEPWLNYKKKRGMSMMHDMIDWMGGFPYEFARFDVLVDYFQIRGFEIIRGNEASSLGCHELVFQSQMTNKSGT</sequence>
<evidence type="ECO:0000313" key="2">
    <source>
        <dbReference type="Proteomes" id="UP000606776"/>
    </source>
</evidence>
<keyword evidence="2" id="KW-1185">Reference proteome</keyword>
<gene>
    <name evidence="1" type="ORF">IQ227_13130</name>
</gene>
<proteinExistence type="predicted"/>
<name>A0ABR9VEM5_9CYAN</name>
<dbReference type="GO" id="GO:0032259">
    <property type="term" value="P:methylation"/>
    <property type="evidence" value="ECO:0007669"/>
    <property type="project" value="UniProtKB-KW"/>
</dbReference>
<reference evidence="1 2" key="1">
    <citation type="submission" date="2020-10" db="EMBL/GenBank/DDBJ databases">
        <authorList>
            <person name="Castelo-Branco R."/>
            <person name="Eusebio N."/>
            <person name="Adriana R."/>
            <person name="Vieira A."/>
            <person name="Brugerolle De Fraissinette N."/>
            <person name="Rezende De Castro R."/>
            <person name="Schneider M.P."/>
            <person name="Vasconcelos V."/>
            <person name="Leao P.N."/>
        </authorList>
    </citation>
    <scope>NUCLEOTIDE SEQUENCE [LARGE SCALE GENOMIC DNA]</scope>
    <source>
        <strain evidence="1 2">LEGE 00250</strain>
    </source>
</reference>
<dbReference type="CDD" id="cd02440">
    <property type="entry name" value="AdoMet_MTases"/>
    <property type="match status" value="1"/>
</dbReference>
<evidence type="ECO:0000313" key="1">
    <source>
        <dbReference type="EMBL" id="MBE9236941.1"/>
    </source>
</evidence>
<dbReference type="SUPFAM" id="SSF53335">
    <property type="entry name" value="S-adenosyl-L-methionine-dependent methyltransferases"/>
    <property type="match status" value="1"/>
</dbReference>
<comment type="caution">
    <text evidence="1">The sequence shown here is derived from an EMBL/GenBank/DDBJ whole genome shotgun (WGS) entry which is preliminary data.</text>
</comment>
<dbReference type="Gene3D" id="3.40.50.150">
    <property type="entry name" value="Vaccinia Virus protein VP39"/>
    <property type="match status" value="1"/>
</dbReference>
<dbReference type="RefSeq" id="WP_193942988.1">
    <property type="nucleotide sequence ID" value="NZ_JADEWB010000068.1"/>
</dbReference>
<dbReference type="Proteomes" id="UP000606776">
    <property type="component" value="Unassembled WGS sequence"/>
</dbReference>
<keyword evidence="1" id="KW-0808">Transferase</keyword>
<protein>
    <submittedName>
        <fullName evidence="1">Methyltransferase domain-containing protein</fullName>
    </submittedName>
</protein>
<dbReference type="Pfam" id="PF13489">
    <property type="entry name" value="Methyltransf_23"/>
    <property type="match status" value="1"/>
</dbReference>
<dbReference type="EMBL" id="JADEWB010000068">
    <property type="protein sequence ID" value="MBE9236941.1"/>
    <property type="molecule type" value="Genomic_DNA"/>
</dbReference>
<keyword evidence="1" id="KW-0489">Methyltransferase</keyword>
<accession>A0ABR9VEM5</accession>
<dbReference type="GO" id="GO:0008168">
    <property type="term" value="F:methyltransferase activity"/>
    <property type="evidence" value="ECO:0007669"/>
    <property type="project" value="UniProtKB-KW"/>
</dbReference>